<dbReference type="GO" id="GO:0031119">
    <property type="term" value="P:tRNA pseudouridine synthesis"/>
    <property type="evidence" value="ECO:0007669"/>
    <property type="project" value="UniProtKB-UniRule"/>
</dbReference>
<feature type="domain" description="tRNA pseudouridylate synthase B C-terminal" evidence="8">
    <location>
        <begin position="185"/>
        <end position="246"/>
    </location>
</feature>
<gene>
    <name evidence="5 9" type="primary">truB</name>
    <name evidence="9" type="ORF">GCM10007877_25910</name>
</gene>
<evidence type="ECO:0000259" key="6">
    <source>
        <dbReference type="Pfam" id="PF01509"/>
    </source>
</evidence>
<evidence type="ECO:0000256" key="5">
    <source>
        <dbReference type="HAMAP-Rule" id="MF_01080"/>
    </source>
</evidence>
<dbReference type="RefSeq" id="WP_232593590.1">
    <property type="nucleotide sequence ID" value="NZ_BSPD01000062.1"/>
</dbReference>
<feature type="domain" description="Pseudouridine synthase II N-terminal" evidence="6">
    <location>
        <begin position="33"/>
        <end position="184"/>
    </location>
</feature>
<evidence type="ECO:0000259" key="7">
    <source>
        <dbReference type="Pfam" id="PF09157"/>
    </source>
</evidence>
<dbReference type="InterPro" id="IPR020103">
    <property type="entry name" value="PsdUridine_synth_cat_dom_sf"/>
</dbReference>
<comment type="caution">
    <text evidence="9">The sequence shown here is derived from an EMBL/GenBank/DDBJ whole genome shotgun (WGS) entry which is preliminary data.</text>
</comment>
<dbReference type="GO" id="GO:1990481">
    <property type="term" value="P:mRNA pseudouridine synthesis"/>
    <property type="evidence" value="ECO:0007669"/>
    <property type="project" value="TreeGrafter"/>
</dbReference>
<dbReference type="SUPFAM" id="SSF55120">
    <property type="entry name" value="Pseudouridine synthase"/>
    <property type="match status" value="1"/>
</dbReference>
<dbReference type="PANTHER" id="PTHR13767:SF2">
    <property type="entry name" value="PSEUDOURIDYLATE SYNTHASE TRUB1"/>
    <property type="match status" value="1"/>
</dbReference>
<feature type="active site" description="Nucleophile" evidence="5">
    <location>
        <position position="48"/>
    </location>
</feature>
<dbReference type="Proteomes" id="UP001156870">
    <property type="component" value="Unassembled WGS sequence"/>
</dbReference>
<evidence type="ECO:0000256" key="1">
    <source>
        <dbReference type="ARBA" id="ARBA00000385"/>
    </source>
</evidence>
<organism evidence="9 10">
    <name type="scientific">Marinibactrum halimedae</name>
    <dbReference type="NCBI Taxonomy" id="1444977"/>
    <lineage>
        <taxon>Bacteria</taxon>
        <taxon>Pseudomonadati</taxon>
        <taxon>Pseudomonadota</taxon>
        <taxon>Gammaproteobacteria</taxon>
        <taxon>Cellvibrionales</taxon>
        <taxon>Cellvibrionaceae</taxon>
        <taxon>Marinibactrum</taxon>
    </lineage>
</organism>
<dbReference type="SUPFAM" id="SSF88697">
    <property type="entry name" value="PUA domain-like"/>
    <property type="match status" value="1"/>
</dbReference>
<dbReference type="Gene3D" id="3.30.2350.10">
    <property type="entry name" value="Pseudouridine synthase"/>
    <property type="match status" value="1"/>
</dbReference>
<dbReference type="HAMAP" id="MF_01080">
    <property type="entry name" value="TruB_bact"/>
    <property type="match status" value="1"/>
</dbReference>
<evidence type="ECO:0000256" key="3">
    <source>
        <dbReference type="ARBA" id="ARBA00022694"/>
    </source>
</evidence>
<comment type="catalytic activity">
    <reaction evidence="1 5">
        <text>uridine(55) in tRNA = pseudouridine(55) in tRNA</text>
        <dbReference type="Rhea" id="RHEA:42532"/>
        <dbReference type="Rhea" id="RHEA-COMP:10101"/>
        <dbReference type="Rhea" id="RHEA-COMP:10102"/>
        <dbReference type="ChEBI" id="CHEBI:65314"/>
        <dbReference type="ChEBI" id="CHEBI:65315"/>
        <dbReference type="EC" id="5.4.99.25"/>
    </reaction>
</comment>
<sequence length="312" mass="33856">MAPRRAKGRSVNGVLVLNKPLGLSSNQALQRVKRLFNAAKAGHTGALDPLATGVLPLCFGEATKFSQFLLDSDKRYKSTFVLGRMTDSGDCDGEVINEVGASNITRESVESAMMSFRGGIDQVPPMHSALKHNGVPLYKLARKGETIERKPRHVEIHRFELLSFIPGQYPELVVDIHCSKGTYVRSLATDLGAALGVGGMVTELHRTGAGKFLEADAVALEDLERLAEEKGEEALDALLHSVDSPVSDFPKVTLDTASSHYFHQGQAVTCSKAYRLTVEGGMVRVFNHCDDFLGVAVLKNDGQITPKRLVVQ</sequence>
<name>A0AA37WQ25_9GAMM</name>
<dbReference type="Pfam" id="PF01509">
    <property type="entry name" value="TruB_N"/>
    <property type="match status" value="1"/>
</dbReference>
<keyword evidence="4 5" id="KW-0413">Isomerase</keyword>
<evidence type="ECO:0000313" key="10">
    <source>
        <dbReference type="Proteomes" id="UP001156870"/>
    </source>
</evidence>
<comment type="function">
    <text evidence="5">Responsible for synthesis of pseudouridine from uracil-55 in the psi GC loop of transfer RNAs.</text>
</comment>
<dbReference type="GO" id="GO:0003723">
    <property type="term" value="F:RNA binding"/>
    <property type="evidence" value="ECO:0007669"/>
    <property type="project" value="InterPro"/>
</dbReference>
<comment type="similarity">
    <text evidence="2 5">Belongs to the pseudouridine synthase TruB family. Type 1 subfamily.</text>
</comment>
<dbReference type="Gene3D" id="2.30.130.10">
    <property type="entry name" value="PUA domain"/>
    <property type="match status" value="1"/>
</dbReference>
<evidence type="ECO:0000256" key="2">
    <source>
        <dbReference type="ARBA" id="ARBA00005642"/>
    </source>
</evidence>
<dbReference type="CDD" id="cd02573">
    <property type="entry name" value="PseudoU_synth_EcTruB"/>
    <property type="match status" value="1"/>
</dbReference>
<dbReference type="NCBIfam" id="TIGR00431">
    <property type="entry name" value="TruB"/>
    <property type="match status" value="1"/>
</dbReference>
<keyword evidence="10" id="KW-1185">Reference proteome</keyword>
<dbReference type="InterPro" id="IPR015240">
    <property type="entry name" value="tRNA_sdUridine_synth_fam1_C"/>
</dbReference>
<dbReference type="InterPro" id="IPR014780">
    <property type="entry name" value="tRNA_psdUridine_synth_TruB"/>
</dbReference>
<dbReference type="EMBL" id="BSPD01000062">
    <property type="protein sequence ID" value="GLS26872.1"/>
    <property type="molecule type" value="Genomic_DNA"/>
</dbReference>
<dbReference type="InterPro" id="IPR015947">
    <property type="entry name" value="PUA-like_sf"/>
</dbReference>
<accession>A0AA37WQ25</accession>
<feature type="domain" description="tRNA pseudouridine synthase II TruB subfamily 1 C-terminal" evidence="7">
    <location>
        <begin position="250"/>
        <end position="310"/>
    </location>
</feature>
<keyword evidence="3 5" id="KW-0819">tRNA processing</keyword>
<dbReference type="AlphaFoldDB" id="A0AA37WQ25"/>
<evidence type="ECO:0000259" key="8">
    <source>
        <dbReference type="Pfam" id="PF16198"/>
    </source>
</evidence>
<dbReference type="CDD" id="cd21152">
    <property type="entry name" value="PUA_TruB_bacterial"/>
    <property type="match status" value="1"/>
</dbReference>
<evidence type="ECO:0000313" key="9">
    <source>
        <dbReference type="EMBL" id="GLS26872.1"/>
    </source>
</evidence>
<protein>
    <recommendedName>
        <fullName evidence="5">tRNA pseudouridine synthase B</fullName>
        <ecNumber evidence="5">5.4.99.25</ecNumber>
    </recommendedName>
    <alternativeName>
        <fullName evidence="5">tRNA pseudouridine(55) synthase</fullName>
        <shortName evidence="5">Psi55 synthase</shortName>
    </alternativeName>
    <alternativeName>
        <fullName evidence="5">tRNA pseudouridylate synthase</fullName>
    </alternativeName>
    <alternativeName>
        <fullName evidence="5">tRNA-uridine isomerase</fullName>
    </alternativeName>
</protein>
<dbReference type="Pfam" id="PF09157">
    <property type="entry name" value="TruB-C_2"/>
    <property type="match status" value="1"/>
</dbReference>
<reference evidence="9 10" key="1">
    <citation type="journal article" date="2014" name="Int. J. Syst. Evol. Microbiol.">
        <title>Complete genome sequence of Corynebacterium casei LMG S-19264T (=DSM 44701T), isolated from a smear-ripened cheese.</title>
        <authorList>
            <consortium name="US DOE Joint Genome Institute (JGI-PGF)"/>
            <person name="Walter F."/>
            <person name="Albersmeier A."/>
            <person name="Kalinowski J."/>
            <person name="Ruckert C."/>
        </authorList>
    </citation>
    <scope>NUCLEOTIDE SEQUENCE [LARGE SCALE GENOMIC DNA]</scope>
    <source>
        <strain evidence="9 10">NBRC 110095</strain>
    </source>
</reference>
<dbReference type="PANTHER" id="PTHR13767">
    <property type="entry name" value="TRNA-PSEUDOURIDINE SYNTHASE"/>
    <property type="match status" value="1"/>
</dbReference>
<dbReference type="GO" id="GO:0160148">
    <property type="term" value="F:tRNA pseudouridine(55) synthase activity"/>
    <property type="evidence" value="ECO:0007669"/>
    <property type="project" value="UniProtKB-EC"/>
</dbReference>
<dbReference type="InterPro" id="IPR032819">
    <property type="entry name" value="TruB_C"/>
</dbReference>
<proteinExistence type="inferred from homology"/>
<dbReference type="InterPro" id="IPR036974">
    <property type="entry name" value="PUA_sf"/>
</dbReference>
<evidence type="ECO:0000256" key="4">
    <source>
        <dbReference type="ARBA" id="ARBA00023235"/>
    </source>
</evidence>
<dbReference type="EC" id="5.4.99.25" evidence="5"/>
<dbReference type="Pfam" id="PF16198">
    <property type="entry name" value="TruB_C_2"/>
    <property type="match status" value="1"/>
</dbReference>
<dbReference type="InterPro" id="IPR002501">
    <property type="entry name" value="PsdUridine_synth_N"/>
</dbReference>